<gene>
    <name evidence="2" type="ORF">K505DRAFT_355234</name>
</gene>
<feature type="transmembrane region" description="Helical" evidence="1">
    <location>
        <begin position="162"/>
        <end position="181"/>
    </location>
</feature>
<sequence length="204" mass="22245">MSDPGEPQPILDYNSTMRAPPIFEPNFSSVSVSVSPSAQAPAYIPWDAIPPSAVPLGLLYRPLKLVVQAGAFVFASKFIHQLVQCLDEIYDATGRRSRSKFEKVQWGRVVLGVLLLAGWQVWLARLSGMVVVEEGRGGGQGDDRGLEKQREEFTTGVSWGRILGRILVPAFLVCSAAIWFIRLAGRLLFSGDGEGETGLREGIS</sequence>
<dbReference type="EMBL" id="MU001740">
    <property type="protein sequence ID" value="KAF2800984.1"/>
    <property type="molecule type" value="Genomic_DNA"/>
</dbReference>
<dbReference type="Proteomes" id="UP000799757">
    <property type="component" value="Unassembled WGS sequence"/>
</dbReference>
<evidence type="ECO:0000313" key="3">
    <source>
        <dbReference type="Proteomes" id="UP000799757"/>
    </source>
</evidence>
<accession>A0A6A6XZ18</accession>
<keyword evidence="1" id="KW-0472">Membrane</keyword>
<reference evidence="2" key="1">
    <citation type="journal article" date="2020" name="Stud. Mycol.">
        <title>101 Dothideomycetes genomes: a test case for predicting lifestyles and emergence of pathogens.</title>
        <authorList>
            <person name="Haridas S."/>
            <person name="Albert R."/>
            <person name="Binder M."/>
            <person name="Bloem J."/>
            <person name="Labutti K."/>
            <person name="Salamov A."/>
            <person name="Andreopoulos B."/>
            <person name="Baker S."/>
            <person name="Barry K."/>
            <person name="Bills G."/>
            <person name="Bluhm B."/>
            <person name="Cannon C."/>
            <person name="Castanera R."/>
            <person name="Culley D."/>
            <person name="Daum C."/>
            <person name="Ezra D."/>
            <person name="Gonzalez J."/>
            <person name="Henrissat B."/>
            <person name="Kuo A."/>
            <person name="Liang C."/>
            <person name="Lipzen A."/>
            <person name="Lutzoni F."/>
            <person name="Magnuson J."/>
            <person name="Mondo S."/>
            <person name="Nolan M."/>
            <person name="Ohm R."/>
            <person name="Pangilinan J."/>
            <person name="Park H.-J."/>
            <person name="Ramirez L."/>
            <person name="Alfaro M."/>
            <person name="Sun H."/>
            <person name="Tritt A."/>
            <person name="Yoshinaga Y."/>
            <person name="Zwiers L.-H."/>
            <person name="Turgeon B."/>
            <person name="Goodwin S."/>
            <person name="Spatafora J."/>
            <person name="Crous P."/>
            <person name="Grigoriev I."/>
        </authorList>
    </citation>
    <scope>NUCLEOTIDE SEQUENCE</scope>
    <source>
        <strain evidence="2">CBS 109.77</strain>
    </source>
</reference>
<organism evidence="2 3">
    <name type="scientific">Melanomma pulvis-pyrius CBS 109.77</name>
    <dbReference type="NCBI Taxonomy" id="1314802"/>
    <lineage>
        <taxon>Eukaryota</taxon>
        <taxon>Fungi</taxon>
        <taxon>Dikarya</taxon>
        <taxon>Ascomycota</taxon>
        <taxon>Pezizomycotina</taxon>
        <taxon>Dothideomycetes</taxon>
        <taxon>Pleosporomycetidae</taxon>
        <taxon>Pleosporales</taxon>
        <taxon>Melanommataceae</taxon>
        <taxon>Melanomma</taxon>
    </lineage>
</organism>
<protein>
    <submittedName>
        <fullName evidence="2">Uncharacterized protein</fullName>
    </submittedName>
</protein>
<proteinExistence type="predicted"/>
<dbReference type="AlphaFoldDB" id="A0A6A6XZ18"/>
<name>A0A6A6XZ18_9PLEO</name>
<evidence type="ECO:0000256" key="1">
    <source>
        <dbReference type="SAM" id="Phobius"/>
    </source>
</evidence>
<keyword evidence="3" id="KW-1185">Reference proteome</keyword>
<dbReference type="OrthoDB" id="3792161at2759"/>
<feature type="transmembrane region" description="Helical" evidence="1">
    <location>
        <begin position="105"/>
        <end position="122"/>
    </location>
</feature>
<keyword evidence="1" id="KW-1133">Transmembrane helix</keyword>
<keyword evidence="1" id="KW-0812">Transmembrane</keyword>
<evidence type="ECO:0000313" key="2">
    <source>
        <dbReference type="EMBL" id="KAF2800984.1"/>
    </source>
</evidence>